<feature type="domain" description="RNA polymerase sigma factor 70 region 4 type 2" evidence="1">
    <location>
        <begin position="233"/>
        <end position="266"/>
    </location>
</feature>
<evidence type="ECO:0000259" key="1">
    <source>
        <dbReference type="Pfam" id="PF08281"/>
    </source>
</evidence>
<evidence type="ECO:0000313" key="2">
    <source>
        <dbReference type="EMBL" id="QCT07247.1"/>
    </source>
</evidence>
<dbReference type="GO" id="GO:0006352">
    <property type="term" value="P:DNA-templated transcription initiation"/>
    <property type="evidence" value="ECO:0007669"/>
    <property type="project" value="InterPro"/>
</dbReference>
<dbReference type="AlphaFoldDB" id="A0A4P8XW82"/>
<accession>A0A4P8XW82</accession>
<dbReference type="InterPro" id="IPR013324">
    <property type="entry name" value="RNA_pol_sigma_r3/r4-like"/>
</dbReference>
<organism evidence="2 3">
    <name type="scientific">Ruminococcus bovis</name>
    <dbReference type="NCBI Taxonomy" id="2564099"/>
    <lineage>
        <taxon>Bacteria</taxon>
        <taxon>Bacillati</taxon>
        <taxon>Bacillota</taxon>
        <taxon>Clostridia</taxon>
        <taxon>Eubacteriales</taxon>
        <taxon>Oscillospiraceae</taxon>
        <taxon>Ruminococcus</taxon>
    </lineage>
</organism>
<protein>
    <recommendedName>
        <fullName evidence="1">RNA polymerase sigma factor 70 region 4 type 2 domain-containing protein</fullName>
    </recommendedName>
</protein>
<dbReference type="GO" id="GO:0016987">
    <property type="term" value="F:sigma factor activity"/>
    <property type="evidence" value="ECO:0007669"/>
    <property type="project" value="InterPro"/>
</dbReference>
<dbReference type="Pfam" id="PF08281">
    <property type="entry name" value="Sigma70_r4_2"/>
    <property type="match status" value="1"/>
</dbReference>
<dbReference type="Proteomes" id="UP000301475">
    <property type="component" value="Chromosome"/>
</dbReference>
<dbReference type="CDD" id="cd06171">
    <property type="entry name" value="Sigma70_r4"/>
    <property type="match status" value="1"/>
</dbReference>
<dbReference type="InterPro" id="IPR013249">
    <property type="entry name" value="RNA_pol_sigma70_r4_t2"/>
</dbReference>
<keyword evidence="3" id="KW-1185">Reference proteome</keyword>
<evidence type="ECO:0000313" key="3">
    <source>
        <dbReference type="Proteomes" id="UP000301475"/>
    </source>
</evidence>
<name>A0A4P8XW82_9FIRM</name>
<sequence>MPIKIKRKNGEITRYKNAEYIPLFYFFPKSLLDHCGTLPFQISRYPYELFTDWKQIELIESNQFALLMYDAFHYLVWEYMGLNVGREIYSGDHPAWKFSHAPSFWIKTMQDEGVLPPIESLVNDIQPTTFFGFVSDEYVDAVLKDIVPKTMERFGMNEILAVVKEHQCFEDFDYRYSQQKNDFKNSYYHKKTKHPMVSLEAFQEDYKNNHDGAEWDKADDCIDLEGDITAKVDVERFMATLSEKDRQILELRVEGFTYQEIADKVGYKTHSAVKKRIDKIGRIFQEQTNTDIGFE</sequence>
<dbReference type="GO" id="GO:0003677">
    <property type="term" value="F:DNA binding"/>
    <property type="evidence" value="ECO:0007669"/>
    <property type="project" value="InterPro"/>
</dbReference>
<reference evidence="2 3" key="1">
    <citation type="submission" date="2019-04" db="EMBL/GenBank/DDBJ databases">
        <authorList>
            <person name="Embree M."/>
            <person name="Gaffney J.R."/>
        </authorList>
    </citation>
    <scope>NUCLEOTIDE SEQUENCE [LARGE SCALE GENOMIC DNA]</scope>
    <source>
        <strain evidence="2 3">JE7A12</strain>
    </source>
</reference>
<dbReference type="OrthoDB" id="1825091at2"/>
<dbReference type="InterPro" id="IPR036388">
    <property type="entry name" value="WH-like_DNA-bd_sf"/>
</dbReference>
<gene>
    <name evidence="2" type="ORF">E5Z56_07690</name>
</gene>
<dbReference type="SUPFAM" id="SSF88659">
    <property type="entry name" value="Sigma3 and sigma4 domains of RNA polymerase sigma factors"/>
    <property type="match status" value="1"/>
</dbReference>
<dbReference type="RefSeq" id="WP_138157290.1">
    <property type="nucleotide sequence ID" value="NZ_CP039381.1"/>
</dbReference>
<dbReference type="Gene3D" id="1.10.10.10">
    <property type="entry name" value="Winged helix-like DNA-binding domain superfamily/Winged helix DNA-binding domain"/>
    <property type="match status" value="1"/>
</dbReference>
<dbReference type="KEGG" id="ruj:E5Z56_07690"/>
<proteinExistence type="predicted"/>
<dbReference type="EMBL" id="CP039381">
    <property type="protein sequence ID" value="QCT07247.1"/>
    <property type="molecule type" value="Genomic_DNA"/>
</dbReference>